<dbReference type="STRING" id="321763.SAMN04488692_10718"/>
<sequence length="276" mass="31515">MFSLRSVLKSSVLIILIALLLFLTVPPISIVEAGETADTDLPSDWQEIAKSLAENETQYKVTDAIISGLDELIRGDEQARILTYVSLLENFKERAENEPEKFSAEKSLDETLNLLEHFREDYGPAEDFSYDFEIKTKQTESKLEDIDQQLNNLSQGDFSEDMDLAELYLDLKELNYQEKLENLGGLTARSDKERGRVFLKLAESLTIYLDDEQQTDDIQDEETADLFASLLEEELRGDIKTDKLKNSISNLLETSEDYTEAGSDLYEEINVLREQL</sequence>
<reference evidence="1 2" key="1">
    <citation type="submission" date="2016-10" db="EMBL/GenBank/DDBJ databases">
        <authorList>
            <person name="de Groot N.N."/>
        </authorList>
    </citation>
    <scope>NUCLEOTIDE SEQUENCE [LARGE SCALE GENOMIC DNA]</scope>
    <source>
        <strain evidence="1 2">SLAS-1</strain>
    </source>
</reference>
<keyword evidence="2" id="KW-1185">Reference proteome</keyword>
<protein>
    <submittedName>
        <fullName evidence="1">Uncharacterized protein</fullName>
    </submittedName>
</protein>
<proteinExistence type="predicted"/>
<dbReference type="AlphaFoldDB" id="A0A1G9LUY1"/>
<organism evidence="1 2">
    <name type="scientific">Halarsenatibacter silvermanii</name>
    <dbReference type="NCBI Taxonomy" id="321763"/>
    <lineage>
        <taxon>Bacteria</taxon>
        <taxon>Bacillati</taxon>
        <taxon>Bacillota</taxon>
        <taxon>Clostridia</taxon>
        <taxon>Halanaerobiales</taxon>
        <taxon>Halarsenatibacteraceae</taxon>
        <taxon>Halarsenatibacter</taxon>
    </lineage>
</organism>
<dbReference type="RefSeq" id="WP_089759289.1">
    <property type="nucleotide sequence ID" value="NZ_FNGO01000007.1"/>
</dbReference>
<dbReference type="EMBL" id="FNGO01000007">
    <property type="protein sequence ID" value="SDL65756.1"/>
    <property type="molecule type" value="Genomic_DNA"/>
</dbReference>
<accession>A0A1G9LUY1</accession>
<name>A0A1G9LUY1_9FIRM</name>
<evidence type="ECO:0000313" key="1">
    <source>
        <dbReference type="EMBL" id="SDL65756.1"/>
    </source>
</evidence>
<gene>
    <name evidence="1" type="ORF">SAMN04488692_10718</name>
</gene>
<dbReference type="Proteomes" id="UP000199476">
    <property type="component" value="Unassembled WGS sequence"/>
</dbReference>
<evidence type="ECO:0000313" key="2">
    <source>
        <dbReference type="Proteomes" id="UP000199476"/>
    </source>
</evidence>